<reference evidence="2 3" key="1">
    <citation type="submission" date="2015-05" db="EMBL/GenBank/DDBJ databases">
        <title>A genomic and transcriptomic approach to investigate the blue pigment phenotype in Pseudomonas fluorescens.</title>
        <authorList>
            <person name="Andreani N.A."/>
            <person name="Cardazzo B."/>
        </authorList>
    </citation>
    <scope>NUCLEOTIDE SEQUENCE [LARGE SCALE GENOMIC DNA]</scope>
    <source>
        <strain evidence="2 3">Ps_22</strain>
    </source>
</reference>
<organism evidence="2 3">
    <name type="scientific">Pseudomonas fluorescens</name>
    <dbReference type="NCBI Taxonomy" id="294"/>
    <lineage>
        <taxon>Bacteria</taxon>
        <taxon>Pseudomonadati</taxon>
        <taxon>Pseudomonadota</taxon>
        <taxon>Gammaproteobacteria</taxon>
        <taxon>Pseudomonadales</taxon>
        <taxon>Pseudomonadaceae</taxon>
        <taxon>Pseudomonas</taxon>
    </lineage>
</organism>
<feature type="domain" description="T3SS EscN ATPase C-terminal" evidence="1">
    <location>
        <begin position="2"/>
        <end position="40"/>
    </location>
</feature>
<dbReference type="Pfam" id="PF18269">
    <property type="entry name" value="T3SS_ATPase_C"/>
    <property type="match status" value="1"/>
</dbReference>
<dbReference type="EMBL" id="LCYA01000078">
    <property type="protein sequence ID" value="KWV87356.1"/>
    <property type="molecule type" value="Genomic_DNA"/>
</dbReference>
<evidence type="ECO:0000313" key="2">
    <source>
        <dbReference type="EMBL" id="KWV87356.1"/>
    </source>
</evidence>
<gene>
    <name evidence="2" type="ORF">PFLmoz3_03204</name>
</gene>
<dbReference type="Proteomes" id="UP000061348">
    <property type="component" value="Unassembled WGS sequence"/>
</dbReference>
<proteinExistence type="predicted"/>
<dbReference type="Gene3D" id="1.20.1270.330">
    <property type="match status" value="1"/>
</dbReference>
<dbReference type="AlphaFoldDB" id="A0A120G7I7"/>
<sequence length="49" mass="5184">MAGGDRDTDLAIALQPQLVTYLRQGLNDKITMGESQSHLQSIFAPAPGG</sequence>
<comment type="caution">
    <text evidence="2">The sequence shown here is derived from an EMBL/GenBank/DDBJ whole genome shotgun (WGS) entry which is preliminary data.</text>
</comment>
<dbReference type="PATRIC" id="fig|294.194.peg.3557"/>
<protein>
    <submittedName>
        <fullName evidence="2">Flagellum-specific ATP synthase</fullName>
    </submittedName>
</protein>
<accession>A0A120G7I7</accession>
<dbReference type="InterPro" id="IPR040627">
    <property type="entry name" value="T3SS_ATPase_C"/>
</dbReference>
<name>A0A120G7I7_PSEFL</name>
<evidence type="ECO:0000259" key="1">
    <source>
        <dbReference type="Pfam" id="PF18269"/>
    </source>
</evidence>
<evidence type="ECO:0000313" key="3">
    <source>
        <dbReference type="Proteomes" id="UP000061348"/>
    </source>
</evidence>